<evidence type="ECO:0000256" key="9">
    <source>
        <dbReference type="ARBA" id="ARBA00070315"/>
    </source>
</evidence>
<evidence type="ECO:0000256" key="2">
    <source>
        <dbReference type="ARBA" id="ARBA00004317"/>
    </source>
</evidence>
<dbReference type="Gene3D" id="3.40.50.620">
    <property type="entry name" value="HUPs"/>
    <property type="match status" value="1"/>
</dbReference>
<dbReference type="GO" id="GO:0005759">
    <property type="term" value="C:mitochondrial matrix"/>
    <property type="evidence" value="ECO:0007669"/>
    <property type="project" value="UniProtKB-SubCell"/>
</dbReference>
<keyword evidence="7" id="KW-0206">Cytoskeleton</keyword>
<dbReference type="AlphaFoldDB" id="A0A1E4SJD8"/>
<evidence type="ECO:0000256" key="3">
    <source>
        <dbReference type="ARBA" id="ARBA00007557"/>
    </source>
</evidence>
<dbReference type="InterPro" id="IPR033948">
    <property type="entry name" value="ETF_beta_N"/>
</dbReference>
<dbReference type="GO" id="GO:0005881">
    <property type="term" value="C:cytoplasmic microtubule"/>
    <property type="evidence" value="ECO:0007669"/>
    <property type="project" value="UniProtKB-ARBA"/>
</dbReference>
<evidence type="ECO:0000256" key="4">
    <source>
        <dbReference type="ARBA" id="ARBA00022448"/>
    </source>
</evidence>
<dbReference type="GO" id="GO:0046395">
    <property type="term" value="P:carboxylic acid catabolic process"/>
    <property type="evidence" value="ECO:0007669"/>
    <property type="project" value="UniProtKB-ARBA"/>
</dbReference>
<dbReference type="EMBL" id="KV453911">
    <property type="protein sequence ID" value="ODV79626.1"/>
    <property type="molecule type" value="Genomic_DNA"/>
</dbReference>
<accession>A0A1E4SJD8</accession>
<dbReference type="InterPro" id="IPR011989">
    <property type="entry name" value="ARM-like"/>
</dbReference>
<dbReference type="InterPro" id="IPR034085">
    <property type="entry name" value="TOG"/>
</dbReference>
<feature type="region of interest" description="Disordered" evidence="11">
    <location>
        <begin position="774"/>
        <end position="801"/>
    </location>
</feature>
<dbReference type="InterPro" id="IPR048492">
    <property type="entry name" value="Stu2_CTS"/>
</dbReference>
<dbReference type="SUPFAM" id="SSF48371">
    <property type="entry name" value="ARM repeat"/>
    <property type="match status" value="1"/>
</dbReference>
<dbReference type="RefSeq" id="XP_020064748.1">
    <property type="nucleotide sequence ID" value="XM_020206638.1"/>
</dbReference>
<dbReference type="GO" id="GO:0030951">
    <property type="term" value="P:establishment or maintenance of microtubule cytoskeleton polarity"/>
    <property type="evidence" value="ECO:0007669"/>
    <property type="project" value="InterPro"/>
</dbReference>
<feature type="compositionally biased region" description="Polar residues" evidence="11">
    <location>
        <begin position="537"/>
        <end position="550"/>
    </location>
</feature>
<evidence type="ECO:0000256" key="11">
    <source>
        <dbReference type="SAM" id="MobiDB-lite"/>
    </source>
</evidence>
<protein>
    <recommendedName>
        <fullName evidence="9">Probable electron transfer flavoprotein subunit beta</fullName>
    </recommendedName>
</protein>
<dbReference type="GO" id="GO:0061863">
    <property type="term" value="F:microtubule plus end polymerase"/>
    <property type="evidence" value="ECO:0007669"/>
    <property type="project" value="InterPro"/>
</dbReference>
<feature type="domain" description="TOG" evidence="13">
    <location>
        <begin position="281"/>
        <end position="514"/>
    </location>
</feature>
<dbReference type="GO" id="GO:0000776">
    <property type="term" value="C:kinetochore"/>
    <property type="evidence" value="ECO:0007669"/>
    <property type="project" value="UniProtKB-ARBA"/>
</dbReference>
<dbReference type="GO" id="GO:1990571">
    <property type="term" value="P:meiotic centromere clustering"/>
    <property type="evidence" value="ECO:0007669"/>
    <property type="project" value="UniProtKB-ARBA"/>
</dbReference>
<comment type="subcellular location">
    <subcellularLocation>
        <location evidence="2">Cytoplasm</location>
        <location evidence="2">Cytoskeleton</location>
        <location evidence="2">Microtubule organizing center</location>
        <location evidence="2">Spindle pole body</location>
    </subcellularLocation>
    <subcellularLocation>
        <location evidence="1">Mitochondrion matrix</location>
    </subcellularLocation>
</comment>
<name>A0A1E4SJD8_9ASCO</name>
<dbReference type="FunFam" id="1.25.10.10:FF:000019">
    <property type="entry name" value="Cytoskeleton-associated protein 5"/>
    <property type="match status" value="1"/>
</dbReference>
<comment type="function">
    <text evidence="8">The electron transfer flavoprotein serves as a specific electron acceptor for several dehydrogenases, including five acyl-CoA dehydrogenases, glutaryl-CoA and sarcosine dehydrogenase. It transfers the electrons to the main mitochondrial respiratory chain via ETF-ubiquinone oxidoreductase (ETF dehydrogenase).</text>
</comment>
<evidence type="ECO:0000259" key="13">
    <source>
        <dbReference type="SMART" id="SM01349"/>
    </source>
</evidence>
<gene>
    <name evidence="14" type="ORF">CANTADRAFT_20928</name>
</gene>
<dbReference type="GO" id="GO:0051315">
    <property type="term" value="P:attachment of mitotic spindle microtubules to kinetochore"/>
    <property type="evidence" value="ECO:0007669"/>
    <property type="project" value="UniProtKB-ARBA"/>
</dbReference>
<dbReference type="Pfam" id="PF01012">
    <property type="entry name" value="ETF"/>
    <property type="match status" value="1"/>
</dbReference>
<keyword evidence="6" id="KW-0249">Electron transport</keyword>
<evidence type="ECO:0000256" key="5">
    <source>
        <dbReference type="ARBA" id="ARBA00022490"/>
    </source>
</evidence>
<keyword evidence="15" id="KW-1185">Reference proteome</keyword>
<dbReference type="Proteomes" id="UP000094285">
    <property type="component" value="Unassembled WGS sequence"/>
</dbReference>
<dbReference type="GeneID" id="30980775"/>
<dbReference type="GO" id="GO:0099070">
    <property type="term" value="C:static microtubule bundle"/>
    <property type="evidence" value="ECO:0007669"/>
    <property type="project" value="UniProtKB-ARBA"/>
</dbReference>
<dbReference type="GO" id="GO:0000022">
    <property type="term" value="P:mitotic spindle elongation"/>
    <property type="evidence" value="ECO:0007669"/>
    <property type="project" value="UniProtKB-ARBA"/>
</dbReference>
<evidence type="ECO:0000313" key="14">
    <source>
        <dbReference type="EMBL" id="ODV79626.1"/>
    </source>
</evidence>
<dbReference type="Pfam" id="PF21042">
    <property type="entry name" value="Stu2_CTS"/>
    <property type="match status" value="1"/>
</dbReference>
<dbReference type="InterPro" id="IPR045110">
    <property type="entry name" value="XMAP215"/>
</dbReference>
<feature type="domain" description="TOG" evidence="13">
    <location>
        <begin position="1"/>
        <end position="235"/>
    </location>
</feature>
<feature type="coiled-coil region" evidence="10">
    <location>
        <begin position="671"/>
        <end position="705"/>
    </location>
</feature>
<keyword evidence="5" id="KW-0963">Cytoplasm</keyword>
<dbReference type="GO" id="GO:0044732">
    <property type="term" value="C:mitotic spindle pole body"/>
    <property type="evidence" value="ECO:0007669"/>
    <property type="project" value="UniProtKB-ARBA"/>
</dbReference>
<keyword evidence="4" id="KW-0813">Transport</keyword>
<dbReference type="STRING" id="984487.A0A1E4SJD8"/>
<dbReference type="InterPro" id="IPR014729">
    <property type="entry name" value="Rossmann-like_a/b/a_fold"/>
</dbReference>
<comment type="similarity">
    <text evidence="3">Belongs to the ETF beta-subunit/FixA family.</text>
</comment>
<feature type="compositionally biased region" description="Polar residues" evidence="11">
    <location>
        <begin position="582"/>
        <end position="600"/>
    </location>
</feature>
<dbReference type="Gene3D" id="1.25.10.10">
    <property type="entry name" value="Leucine-rich Repeat Variant"/>
    <property type="match status" value="2"/>
</dbReference>
<evidence type="ECO:0000313" key="15">
    <source>
        <dbReference type="Proteomes" id="UP000094285"/>
    </source>
</evidence>
<evidence type="ECO:0000256" key="7">
    <source>
        <dbReference type="ARBA" id="ARBA00023212"/>
    </source>
</evidence>
<dbReference type="InterPro" id="IPR016024">
    <property type="entry name" value="ARM-type_fold"/>
</dbReference>
<dbReference type="GO" id="GO:0051010">
    <property type="term" value="F:microtubule plus-end binding"/>
    <property type="evidence" value="ECO:0007669"/>
    <property type="project" value="InterPro"/>
</dbReference>
<sequence>MSEEDYSSLPLDERLVHNVWKVRLSAYEELAKLFENSRNDQDDCFQTLNQRPELVKKFSTDSNVVAQETALKTVSAYLKYGGSPTVVGRLKGAGVITSICEKGLSSSRAKTKEYATEILLQMVEISPQPDTIIEDIIPSLSNRLPKLVAGCVSALHAIVENFGCAVILPKGIIPSLGKLFGHADRNVRAETTKLTVELYKWMGDSLESVLFPNLKPVQQKDLTKAFDAVKGTSVEQQRLTRSQQLELEKLESNNGANQNEDVDMDDAGDVQSSAPTFDPADLVDPVEVLNKLPSDLDARIGSAKWKDRKEALDDVYAILEKTIKLANDDYTPLIRIFSKCMKDANIQVVQLAANCTEFIVRGLGKSFNKYQTLILAPMIERTKEKKASVATALETCLDAIFKTSSLGDVLEDILAGMKHKTPQVKIASTNYLQRCLASTTVAPSRSEIDSIMEIGVKLLSESQEPIRQASTEMIGTLMKITGERELNVFLEKIDDNRKAKVNAFFETVQVNSKLGSGSKAGQSTSSNSNISDKRSGTVPQRKTKVQTSAPSIPAKRGASSPVKRIDEAPKVSAFGRGLTGRSLASSNTPALQLPNHNSSKQRQEPALTSAERDELHALREEKNQWLAQQKRDNQIQVQLKEEIIALTQEVSHIRSQSDLAQKDLTNALLMAKQKETQIHRLNSDLESARLKSRDLEQTIELMKLKQNQAQVPQSFNHNGLYNNSNGSPFESKVSNEFRSPEPRPRVTSGELSSRVKRLSIDSDTFKENSFLSKSSNSYNRFSPQKSPELTPARETLEVDSNDDSWKRAAEVTSQLKARIEKMKARSRNSTLNFMRSYVITTLACITCSPVSSGTGFFMILVPVKRVIDAAIRPRINKALTGVETKGVKFSINPFCDIALEESLRIREANKGLVDSIHAVSIGPTKSQDVLRTALAKGADSSTLVDVGDQEVEPLNVAKLLKQVVEKQESNLVILGKQAIDDDSNQTGQMLAGLLNWPQATNASKVEIDGDTVTVTREIDGGADTLRAKLPMIITTDLRLNEPRYASLPNVMKAKKKPLEKLKAADLGIEIASRLETIQVVEPPARDAGIKVESVDELISKLKEAKAL</sequence>
<proteinExistence type="inferred from homology"/>
<evidence type="ECO:0000256" key="8">
    <source>
        <dbReference type="ARBA" id="ARBA00025416"/>
    </source>
</evidence>
<evidence type="ECO:0000256" key="10">
    <source>
        <dbReference type="SAM" id="Coils"/>
    </source>
</evidence>
<feature type="domain" description="Electron transfer flavoprotein alpha/beta-subunit N-terminal" evidence="12">
    <location>
        <begin position="879"/>
        <end position="1070"/>
    </location>
</feature>
<evidence type="ECO:0000256" key="1">
    <source>
        <dbReference type="ARBA" id="ARBA00004305"/>
    </source>
</evidence>
<feature type="region of interest" description="Disordered" evidence="11">
    <location>
        <begin position="715"/>
        <end position="753"/>
    </location>
</feature>
<organism evidence="14 15">
    <name type="scientific">Suhomyces tanzawaensis NRRL Y-17324</name>
    <dbReference type="NCBI Taxonomy" id="984487"/>
    <lineage>
        <taxon>Eukaryota</taxon>
        <taxon>Fungi</taxon>
        <taxon>Dikarya</taxon>
        <taxon>Ascomycota</taxon>
        <taxon>Saccharomycotina</taxon>
        <taxon>Pichiomycetes</taxon>
        <taxon>Debaryomycetaceae</taxon>
        <taxon>Suhomyces</taxon>
    </lineage>
</organism>
<feature type="compositionally biased region" description="Basic and acidic residues" evidence="11">
    <location>
        <begin position="733"/>
        <end position="744"/>
    </location>
</feature>
<feature type="region of interest" description="Disordered" evidence="11">
    <location>
        <begin position="246"/>
        <end position="271"/>
    </location>
</feature>
<dbReference type="CDD" id="cd01714">
    <property type="entry name" value="ETF_beta"/>
    <property type="match status" value="1"/>
</dbReference>
<evidence type="ECO:0000256" key="6">
    <source>
        <dbReference type="ARBA" id="ARBA00022982"/>
    </source>
</evidence>
<dbReference type="FunFam" id="3.40.50.620:FF:000011">
    <property type="entry name" value="Electron transfer flavoprotein subunit beta"/>
    <property type="match status" value="1"/>
</dbReference>
<dbReference type="SMART" id="SM01349">
    <property type="entry name" value="TOG"/>
    <property type="match status" value="2"/>
</dbReference>
<keyword evidence="10" id="KW-0175">Coiled coil</keyword>
<dbReference type="GO" id="GO:1990498">
    <property type="term" value="C:mitotic spindle microtubule"/>
    <property type="evidence" value="ECO:0007669"/>
    <property type="project" value="UniProtKB-ARBA"/>
</dbReference>
<dbReference type="SUPFAM" id="SSF52402">
    <property type="entry name" value="Adenine nucleotide alpha hydrolases-like"/>
    <property type="match status" value="1"/>
</dbReference>
<feature type="compositionally biased region" description="Polar residues" evidence="11">
    <location>
        <begin position="774"/>
        <end position="787"/>
    </location>
</feature>
<evidence type="ECO:0000259" key="12">
    <source>
        <dbReference type="SMART" id="SM00893"/>
    </source>
</evidence>
<dbReference type="PANTHER" id="PTHR12609">
    <property type="entry name" value="MICROTUBULE ASSOCIATED PROTEIN XMAP215"/>
    <property type="match status" value="1"/>
</dbReference>
<feature type="compositionally biased region" description="Polar residues" evidence="11">
    <location>
        <begin position="514"/>
        <end position="530"/>
    </location>
</feature>
<dbReference type="InterPro" id="IPR048491">
    <property type="entry name" value="XMAP215_CLASP_TOG"/>
</dbReference>
<dbReference type="OrthoDB" id="205662at2759"/>
<dbReference type="GO" id="GO:0046785">
    <property type="term" value="P:microtubule polymerization"/>
    <property type="evidence" value="ECO:0007669"/>
    <property type="project" value="InterPro"/>
</dbReference>
<feature type="compositionally biased region" description="Polar residues" evidence="11">
    <location>
        <begin position="715"/>
        <end position="732"/>
    </location>
</feature>
<dbReference type="SMART" id="SM00893">
    <property type="entry name" value="ETF"/>
    <property type="match status" value="1"/>
</dbReference>
<dbReference type="InterPro" id="IPR014730">
    <property type="entry name" value="ETF_a/b_N"/>
</dbReference>
<feature type="region of interest" description="Disordered" evidence="11">
    <location>
        <begin position="514"/>
        <end position="611"/>
    </location>
</feature>
<reference evidence="15" key="1">
    <citation type="submission" date="2016-05" db="EMBL/GenBank/DDBJ databases">
        <title>Comparative genomics of biotechnologically important yeasts.</title>
        <authorList>
            <consortium name="DOE Joint Genome Institute"/>
            <person name="Riley R."/>
            <person name="Haridas S."/>
            <person name="Wolfe K.H."/>
            <person name="Lopes M.R."/>
            <person name="Hittinger C.T."/>
            <person name="Goker M."/>
            <person name="Salamov A."/>
            <person name="Wisecaver J."/>
            <person name="Long T.M."/>
            <person name="Aerts A.L."/>
            <person name="Barry K."/>
            <person name="Choi C."/>
            <person name="Clum A."/>
            <person name="Coughlan A.Y."/>
            <person name="Deshpande S."/>
            <person name="Douglass A.P."/>
            <person name="Hanson S.J."/>
            <person name="Klenk H.-P."/>
            <person name="Labutti K."/>
            <person name="Lapidus A."/>
            <person name="Lindquist E."/>
            <person name="Lipzen A."/>
            <person name="Meier-Kolthoff J.P."/>
            <person name="Ohm R.A."/>
            <person name="Otillar R.P."/>
            <person name="Pangilinan J."/>
            <person name="Peng Y."/>
            <person name="Rokas A."/>
            <person name="Rosa C.A."/>
            <person name="Scheuner C."/>
            <person name="Sibirny A.A."/>
            <person name="Slot J.C."/>
            <person name="Stielow J.B."/>
            <person name="Sun H."/>
            <person name="Kurtzman C.P."/>
            <person name="Blackwell M."/>
            <person name="Grigoriev I.V."/>
            <person name="Jeffries T.W."/>
        </authorList>
    </citation>
    <scope>NUCLEOTIDE SEQUENCE [LARGE SCALE GENOMIC DNA]</scope>
    <source>
        <strain evidence="15">NRRL Y-17324</strain>
    </source>
</reference>
<dbReference type="Pfam" id="PF21041">
    <property type="entry name" value="XMAP215_CLASP_TOG"/>
    <property type="match status" value="2"/>
</dbReference>